<dbReference type="Gene3D" id="3.10.350.10">
    <property type="entry name" value="LysM domain"/>
    <property type="match status" value="1"/>
</dbReference>
<dbReference type="Pfam" id="PF01476">
    <property type="entry name" value="LysM"/>
    <property type="match status" value="1"/>
</dbReference>
<dbReference type="EMBL" id="RLIH01000014">
    <property type="protein sequence ID" value="RVU54152.1"/>
    <property type="molecule type" value="Genomic_DNA"/>
</dbReference>
<accession>A0A437S534</accession>
<protein>
    <submittedName>
        <fullName evidence="2">LysM peptidoglycan-binding domain-containing protein</fullName>
    </submittedName>
</protein>
<dbReference type="InterPro" id="IPR036779">
    <property type="entry name" value="LysM_dom_sf"/>
</dbReference>
<dbReference type="RefSeq" id="WP_127725057.1">
    <property type="nucleotide sequence ID" value="NZ_RLIH01000014.1"/>
</dbReference>
<organism evidence="2 3">
    <name type="scientific">Anaerosphaera multitolerans</name>
    <dbReference type="NCBI Taxonomy" id="2487351"/>
    <lineage>
        <taxon>Bacteria</taxon>
        <taxon>Bacillati</taxon>
        <taxon>Bacillota</taxon>
        <taxon>Tissierellia</taxon>
        <taxon>Tissierellales</taxon>
        <taxon>Peptoniphilaceae</taxon>
        <taxon>Anaerosphaera</taxon>
    </lineage>
</organism>
<proteinExistence type="predicted"/>
<dbReference type="PROSITE" id="PS51782">
    <property type="entry name" value="LYSM"/>
    <property type="match status" value="1"/>
</dbReference>
<dbReference type="AlphaFoldDB" id="A0A437S534"/>
<dbReference type="Proteomes" id="UP000288812">
    <property type="component" value="Unassembled WGS sequence"/>
</dbReference>
<dbReference type="SUPFAM" id="SSF54106">
    <property type="entry name" value="LysM domain"/>
    <property type="match status" value="1"/>
</dbReference>
<evidence type="ECO:0000313" key="2">
    <source>
        <dbReference type="EMBL" id="RVU54152.1"/>
    </source>
</evidence>
<dbReference type="InterPro" id="IPR018392">
    <property type="entry name" value="LysM"/>
</dbReference>
<evidence type="ECO:0000313" key="3">
    <source>
        <dbReference type="Proteomes" id="UP000288812"/>
    </source>
</evidence>
<name>A0A437S534_9FIRM</name>
<sequence>MKKKIYLKKTRIIIFLLITFIFSTGINTVDSFDYNVSNFNANNSNLDVEDSYINYIVKENDTIWSIVNENIDIKRDKREYVSNIIELNNIKGNIYPGDVLLIPSY</sequence>
<dbReference type="CDD" id="cd00118">
    <property type="entry name" value="LysM"/>
    <property type="match status" value="1"/>
</dbReference>
<dbReference type="OrthoDB" id="1698825at2"/>
<keyword evidence="3" id="KW-1185">Reference proteome</keyword>
<comment type="caution">
    <text evidence="2">The sequence shown here is derived from an EMBL/GenBank/DDBJ whole genome shotgun (WGS) entry which is preliminary data.</text>
</comment>
<feature type="domain" description="LysM" evidence="1">
    <location>
        <begin position="53"/>
        <end position="102"/>
    </location>
</feature>
<reference evidence="2 3" key="1">
    <citation type="submission" date="2018-11" db="EMBL/GenBank/DDBJ databases">
        <title>Genome sequencing and assembly of Anaerosphaera sp. nov., GS7-6-2.</title>
        <authorList>
            <person name="Rettenmaier R."/>
            <person name="Liebl W."/>
            <person name="Zverlov V."/>
        </authorList>
    </citation>
    <scope>NUCLEOTIDE SEQUENCE [LARGE SCALE GENOMIC DNA]</scope>
    <source>
        <strain evidence="2 3">GS7-6-2</strain>
    </source>
</reference>
<gene>
    <name evidence="2" type="ORF">EF514_08735</name>
</gene>
<evidence type="ECO:0000259" key="1">
    <source>
        <dbReference type="PROSITE" id="PS51782"/>
    </source>
</evidence>